<dbReference type="AlphaFoldDB" id="A0AA88J3N9"/>
<evidence type="ECO:0000313" key="3">
    <source>
        <dbReference type="Proteomes" id="UP001187192"/>
    </source>
</evidence>
<reference evidence="1" key="1">
    <citation type="submission" date="2023-07" db="EMBL/GenBank/DDBJ databases">
        <title>draft genome sequence of fig (Ficus carica).</title>
        <authorList>
            <person name="Takahashi T."/>
            <person name="Nishimura K."/>
        </authorList>
    </citation>
    <scope>NUCLEOTIDE SEQUENCE</scope>
</reference>
<dbReference type="EMBL" id="BTGU01000110">
    <property type="protein sequence ID" value="GMN61330.1"/>
    <property type="molecule type" value="Genomic_DNA"/>
</dbReference>
<comment type="caution">
    <text evidence="1">The sequence shown here is derived from an EMBL/GenBank/DDBJ whole genome shotgun (WGS) entry which is preliminary data.</text>
</comment>
<evidence type="ECO:0000313" key="2">
    <source>
        <dbReference type="EMBL" id="GMN61330.1"/>
    </source>
</evidence>
<sequence>MFDSFKCCLAISRSSTLSGISRFLDRFFVFSNNDYCGGEIVNSPANVVISIANSRRDLRRRIKQVMVAISGDESSKRWRWLVKLRAISSDVTMSTATAAIWN</sequence>
<keyword evidence="3" id="KW-1185">Reference proteome</keyword>
<organism evidence="1 3">
    <name type="scientific">Ficus carica</name>
    <name type="common">Common fig</name>
    <dbReference type="NCBI Taxonomy" id="3494"/>
    <lineage>
        <taxon>Eukaryota</taxon>
        <taxon>Viridiplantae</taxon>
        <taxon>Streptophyta</taxon>
        <taxon>Embryophyta</taxon>
        <taxon>Tracheophyta</taxon>
        <taxon>Spermatophyta</taxon>
        <taxon>Magnoliopsida</taxon>
        <taxon>eudicotyledons</taxon>
        <taxon>Gunneridae</taxon>
        <taxon>Pentapetalae</taxon>
        <taxon>rosids</taxon>
        <taxon>fabids</taxon>
        <taxon>Rosales</taxon>
        <taxon>Moraceae</taxon>
        <taxon>Ficeae</taxon>
        <taxon>Ficus</taxon>
    </lineage>
</organism>
<dbReference type="Proteomes" id="UP001187192">
    <property type="component" value="Unassembled WGS sequence"/>
</dbReference>
<proteinExistence type="predicted"/>
<name>A0AA88J3N9_FICCA</name>
<gene>
    <name evidence="1" type="ORF">TIFTF001_030357</name>
    <name evidence="2" type="ORF">TIFTF001_030422</name>
</gene>
<protein>
    <submittedName>
        <fullName evidence="1">Uncharacterized protein</fullName>
    </submittedName>
</protein>
<accession>A0AA88J3N9</accession>
<dbReference type="EMBL" id="BTGU01000109">
    <property type="protein sequence ID" value="GMN61265.1"/>
    <property type="molecule type" value="Genomic_DNA"/>
</dbReference>
<evidence type="ECO:0000313" key="1">
    <source>
        <dbReference type="EMBL" id="GMN61265.1"/>
    </source>
</evidence>